<dbReference type="EMBL" id="MN738925">
    <property type="protein sequence ID" value="QHT31794.1"/>
    <property type="molecule type" value="Genomic_DNA"/>
</dbReference>
<sequence length="318" mass="37094">MAKVFIYSENELNQGLFGEVFSNIFQLLPVLENNDINVNNLYWYVTTVYYGSIFPEILDYANDDKNIQQPMNHNMGINELQNVNPQYILGDDFPALNKLFFKYFRIPKQLDDVSSSLSLQDYLGLHYRGTDKTTNTDVNTPVTKDIFYNIADAYINVHNFKGVFIATDENDVFNYFVEKYPNIDFKSSRDFNGNLFWKNNDNPTFNAKMAMVDMLCLSKCKTVLKNSSALSSFAKVINPSLNIYRINSYKFNPDPNNIPYFPDAYIPLLPTNPNYGDDCNNLITQIQQDDWSIQYPNIYNNFKNFDLKIRTKYNYDEM</sequence>
<organism evidence="1">
    <name type="scientific">viral metagenome</name>
    <dbReference type="NCBI Taxonomy" id="1070528"/>
    <lineage>
        <taxon>unclassified sequences</taxon>
        <taxon>metagenomes</taxon>
        <taxon>organismal metagenomes</taxon>
    </lineage>
</organism>
<protein>
    <submittedName>
        <fullName evidence="1">Uncharacterized protein</fullName>
    </submittedName>
</protein>
<name>A0A6C0ERI0_9ZZZZ</name>
<dbReference type="Gene3D" id="3.40.50.11350">
    <property type="match status" value="1"/>
</dbReference>
<evidence type="ECO:0000313" key="1">
    <source>
        <dbReference type="EMBL" id="QHT31794.1"/>
    </source>
</evidence>
<accession>A0A6C0ERI0</accession>
<proteinExistence type="predicted"/>
<reference evidence="1" key="1">
    <citation type="journal article" date="2020" name="Nature">
        <title>Giant virus diversity and host interactions through global metagenomics.</title>
        <authorList>
            <person name="Schulz F."/>
            <person name="Roux S."/>
            <person name="Paez-Espino D."/>
            <person name="Jungbluth S."/>
            <person name="Walsh D.A."/>
            <person name="Denef V.J."/>
            <person name="McMahon K.D."/>
            <person name="Konstantinidis K.T."/>
            <person name="Eloe-Fadrosh E.A."/>
            <person name="Kyrpides N.C."/>
            <person name="Woyke T."/>
        </authorList>
    </citation>
    <scope>NUCLEOTIDE SEQUENCE</scope>
    <source>
        <strain evidence="1">GVMAG-M-3300009155-48</strain>
    </source>
</reference>
<dbReference type="AlphaFoldDB" id="A0A6C0ERI0"/>